<evidence type="ECO:0000256" key="1">
    <source>
        <dbReference type="SAM" id="MobiDB-lite"/>
    </source>
</evidence>
<reference evidence="2" key="1">
    <citation type="journal article" date="2022" name="bioRxiv">
        <title>Sequencing and chromosome-scale assembly of the giantPleurodeles waltlgenome.</title>
        <authorList>
            <person name="Brown T."/>
            <person name="Elewa A."/>
            <person name="Iarovenko S."/>
            <person name="Subramanian E."/>
            <person name="Araus A.J."/>
            <person name="Petzold A."/>
            <person name="Susuki M."/>
            <person name="Suzuki K.-i.T."/>
            <person name="Hayashi T."/>
            <person name="Toyoda A."/>
            <person name="Oliveira C."/>
            <person name="Osipova E."/>
            <person name="Leigh N.D."/>
            <person name="Simon A."/>
            <person name="Yun M.H."/>
        </authorList>
    </citation>
    <scope>NUCLEOTIDE SEQUENCE</scope>
    <source>
        <strain evidence="2">20211129_DDA</strain>
        <tissue evidence="2">Liver</tissue>
    </source>
</reference>
<dbReference type="AlphaFoldDB" id="A0AAV7LVK3"/>
<feature type="region of interest" description="Disordered" evidence="1">
    <location>
        <begin position="1"/>
        <end position="33"/>
    </location>
</feature>
<evidence type="ECO:0000313" key="2">
    <source>
        <dbReference type="EMBL" id="KAJ1093588.1"/>
    </source>
</evidence>
<evidence type="ECO:0000313" key="3">
    <source>
        <dbReference type="Proteomes" id="UP001066276"/>
    </source>
</evidence>
<accession>A0AAV7LVK3</accession>
<dbReference type="Proteomes" id="UP001066276">
    <property type="component" value="Chromosome 11"/>
</dbReference>
<dbReference type="EMBL" id="JANPWB010000015">
    <property type="protein sequence ID" value="KAJ1093588.1"/>
    <property type="molecule type" value="Genomic_DNA"/>
</dbReference>
<keyword evidence="3" id="KW-1185">Reference proteome</keyword>
<feature type="compositionally biased region" description="Polar residues" evidence="1">
    <location>
        <begin position="14"/>
        <end position="23"/>
    </location>
</feature>
<sequence>MEATFLSARPASTLRPTFKTSQAGPPHGPRDRQGTLRLLRSRFVSCVQPLSLGRTARWTLLRPRDQTREHKDVFAGFIAEAGTELFLT</sequence>
<protein>
    <submittedName>
        <fullName evidence="2">Uncharacterized protein</fullName>
    </submittedName>
</protein>
<organism evidence="2 3">
    <name type="scientific">Pleurodeles waltl</name>
    <name type="common">Iberian ribbed newt</name>
    <dbReference type="NCBI Taxonomy" id="8319"/>
    <lineage>
        <taxon>Eukaryota</taxon>
        <taxon>Metazoa</taxon>
        <taxon>Chordata</taxon>
        <taxon>Craniata</taxon>
        <taxon>Vertebrata</taxon>
        <taxon>Euteleostomi</taxon>
        <taxon>Amphibia</taxon>
        <taxon>Batrachia</taxon>
        <taxon>Caudata</taxon>
        <taxon>Salamandroidea</taxon>
        <taxon>Salamandridae</taxon>
        <taxon>Pleurodelinae</taxon>
        <taxon>Pleurodeles</taxon>
    </lineage>
</organism>
<comment type="caution">
    <text evidence="2">The sequence shown here is derived from an EMBL/GenBank/DDBJ whole genome shotgun (WGS) entry which is preliminary data.</text>
</comment>
<gene>
    <name evidence="2" type="ORF">NDU88_006688</name>
</gene>
<name>A0AAV7LVK3_PLEWA</name>
<proteinExistence type="predicted"/>